<dbReference type="CDD" id="cd00075">
    <property type="entry name" value="HATPase"/>
    <property type="match status" value="1"/>
</dbReference>
<dbReference type="InterPro" id="IPR036097">
    <property type="entry name" value="HisK_dim/P_sf"/>
</dbReference>
<comment type="caution">
    <text evidence="15">The sequence shown here is derived from an EMBL/GenBank/DDBJ whole genome shotgun (WGS) entry which is preliminary data.</text>
</comment>
<dbReference type="GO" id="GO:0005524">
    <property type="term" value="F:ATP binding"/>
    <property type="evidence" value="ECO:0007669"/>
    <property type="project" value="UniProtKB-KW"/>
</dbReference>
<evidence type="ECO:0000256" key="5">
    <source>
        <dbReference type="ARBA" id="ARBA00022553"/>
    </source>
</evidence>
<dbReference type="Gene3D" id="1.10.287.130">
    <property type="match status" value="1"/>
</dbReference>
<dbReference type="SMART" id="SM00388">
    <property type="entry name" value="HisKA"/>
    <property type="match status" value="1"/>
</dbReference>
<reference evidence="15" key="1">
    <citation type="submission" date="2020-10" db="EMBL/GenBank/DDBJ databases">
        <authorList>
            <person name="Castelo-Branco R."/>
            <person name="Eusebio N."/>
            <person name="Adriana R."/>
            <person name="Vieira A."/>
            <person name="Brugerolle De Fraissinette N."/>
            <person name="Rezende De Castro R."/>
            <person name="Schneider M.P."/>
            <person name="Vasconcelos V."/>
            <person name="Leao P.N."/>
        </authorList>
    </citation>
    <scope>NUCLEOTIDE SEQUENCE</scope>
    <source>
        <strain evidence="15">LEGE 07310</strain>
    </source>
</reference>
<feature type="domain" description="Histidine kinase" evidence="13">
    <location>
        <begin position="147"/>
        <end position="362"/>
    </location>
</feature>
<dbReference type="Pfam" id="PF02518">
    <property type="entry name" value="HATPase_c"/>
    <property type="match status" value="1"/>
</dbReference>
<dbReference type="PANTHER" id="PTHR43711">
    <property type="entry name" value="TWO-COMPONENT HISTIDINE KINASE"/>
    <property type="match status" value="1"/>
</dbReference>
<evidence type="ECO:0000256" key="1">
    <source>
        <dbReference type="ARBA" id="ARBA00000085"/>
    </source>
</evidence>
<dbReference type="Gene3D" id="3.40.50.2300">
    <property type="match status" value="1"/>
</dbReference>
<evidence type="ECO:0000259" key="14">
    <source>
        <dbReference type="PROSITE" id="PS50110"/>
    </source>
</evidence>
<evidence type="ECO:0000259" key="13">
    <source>
        <dbReference type="PROSITE" id="PS50109"/>
    </source>
</evidence>
<keyword evidence="4" id="KW-1003">Cell membrane</keyword>
<evidence type="ECO:0000313" key="15">
    <source>
        <dbReference type="EMBL" id="MBE9077018.1"/>
    </source>
</evidence>
<dbReference type="Proteomes" id="UP000636505">
    <property type="component" value="Unassembled WGS sequence"/>
</dbReference>
<dbReference type="SMART" id="SM00387">
    <property type="entry name" value="HATPase_c"/>
    <property type="match status" value="1"/>
</dbReference>
<evidence type="ECO:0000256" key="4">
    <source>
        <dbReference type="ARBA" id="ARBA00022475"/>
    </source>
</evidence>
<dbReference type="Pfam" id="PF00512">
    <property type="entry name" value="HisKA"/>
    <property type="match status" value="1"/>
</dbReference>
<dbReference type="RefSeq" id="WP_193905676.1">
    <property type="nucleotide sequence ID" value="NZ_JADEXG010000011.1"/>
</dbReference>
<evidence type="ECO:0000256" key="3">
    <source>
        <dbReference type="ARBA" id="ARBA00012438"/>
    </source>
</evidence>
<dbReference type="InterPro" id="IPR003594">
    <property type="entry name" value="HATPase_dom"/>
</dbReference>
<keyword evidence="5 12" id="KW-0597">Phosphoprotein</keyword>
<accession>A0A8J7DBW2</accession>
<dbReference type="SUPFAM" id="SSF47384">
    <property type="entry name" value="Homodimeric domain of signal transducing histidine kinase"/>
    <property type="match status" value="1"/>
</dbReference>
<evidence type="ECO:0000256" key="7">
    <source>
        <dbReference type="ARBA" id="ARBA00022741"/>
    </source>
</evidence>
<dbReference type="PRINTS" id="PR00344">
    <property type="entry name" value="BCTRLSENSOR"/>
</dbReference>
<evidence type="ECO:0000256" key="10">
    <source>
        <dbReference type="ARBA" id="ARBA00023012"/>
    </source>
</evidence>
<dbReference type="GO" id="GO:0005886">
    <property type="term" value="C:plasma membrane"/>
    <property type="evidence" value="ECO:0007669"/>
    <property type="project" value="UniProtKB-SubCell"/>
</dbReference>
<sequence length="371" mass="41918">MAQILILVEQSENRRLLAEYLKQYYEVTVENTVAQTKPVSFTDDPFDLCILDGRALTHLWEEIQSRKQQEQPVFLPVLLITSRPDVKLMTRNLWESIDELIARPIEKAELRVRVEMLLRSRRFSLQLSESLAREREQNELKSRFISVASHEFRSPLNMISGLTQLLETKQDAVSEKKADFLQRIQKAVKRMTTLLDDVLVMIKTEVNGLDLAPVAITLEPFCRKLIEEVKLSSSYARTVHVTYEGEHDPAYCDEVLLRQILTNLLSNALKYSSSDSVVQLQIQRRSADVVFQIQDQGIGISPEDQKSLFDAFYRAANVGEVSGTGLGLAIVKQAVDLHGGTISFSSEVNAGTTFVVTLPDLAHREVNSANV</sequence>
<keyword evidence="8 15" id="KW-0418">Kinase</keyword>
<feature type="domain" description="Response regulatory" evidence="14">
    <location>
        <begin position="3"/>
        <end position="118"/>
    </location>
</feature>
<evidence type="ECO:0000256" key="8">
    <source>
        <dbReference type="ARBA" id="ARBA00022777"/>
    </source>
</evidence>
<dbReference type="EC" id="2.7.13.3" evidence="3"/>
<keyword evidence="6" id="KW-0808">Transferase</keyword>
<dbReference type="EMBL" id="JADEXG010000011">
    <property type="protein sequence ID" value="MBE9077018.1"/>
    <property type="molecule type" value="Genomic_DNA"/>
</dbReference>
<keyword evidence="7" id="KW-0547">Nucleotide-binding</keyword>
<evidence type="ECO:0000256" key="11">
    <source>
        <dbReference type="ARBA" id="ARBA00023136"/>
    </source>
</evidence>
<keyword evidence="9" id="KW-0067">ATP-binding</keyword>
<dbReference type="InterPro" id="IPR050736">
    <property type="entry name" value="Sensor_HK_Regulatory"/>
</dbReference>
<dbReference type="PROSITE" id="PS50109">
    <property type="entry name" value="HIS_KIN"/>
    <property type="match status" value="1"/>
</dbReference>
<dbReference type="InterPro" id="IPR011006">
    <property type="entry name" value="CheY-like_superfamily"/>
</dbReference>
<dbReference type="InterPro" id="IPR003661">
    <property type="entry name" value="HisK_dim/P_dom"/>
</dbReference>
<dbReference type="FunFam" id="3.30.565.10:FF:000023">
    <property type="entry name" value="PAS domain-containing sensor histidine kinase"/>
    <property type="match status" value="1"/>
</dbReference>
<dbReference type="CDD" id="cd00082">
    <property type="entry name" value="HisKA"/>
    <property type="match status" value="1"/>
</dbReference>
<dbReference type="PROSITE" id="PS50110">
    <property type="entry name" value="RESPONSE_REGULATORY"/>
    <property type="match status" value="1"/>
</dbReference>
<keyword evidence="16" id="KW-1185">Reference proteome</keyword>
<organism evidence="15 16">
    <name type="scientific">Vasconcelosia minhoensis LEGE 07310</name>
    <dbReference type="NCBI Taxonomy" id="915328"/>
    <lineage>
        <taxon>Bacteria</taxon>
        <taxon>Bacillati</taxon>
        <taxon>Cyanobacteriota</taxon>
        <taxon>Cyanophyceae</taxon>
        <taxon>Nodosilineales</taxon>
        <taxon>Cymatolegaceae</taxon>
        <taxon>Vasconcelosia</taxon>
        <taxon>Vasconcelosia minhoensis</taxon>
    </lineage>
</organism>
<evidence type="ECO:0000256" key="12">
    <source>
        <dbReference type="PROSITE-ProRule" id="PRU00169"/>
    </source>
</evidence>
<gene>
    <name evidence="15" type="ORF">IQ241_06855</name>
</gene>
<feature type="modified residue" description="4-aspartylphosphate" evidence="12">
    <location>
        <position position="52"/>
    </location>
</feature>
<evidence type="ECO:0000256" key="6">
    <source>
        <dbReference type="ARBA" id="ARBA00022679"/>
    </source>
</evidence>
<protein>
    <recommendedName>
        <fullName evidence="3">histidine kinase</fullName>
        <ecNumber evidence="3">2.7.13.3</ecNumber>
    </recommendedName>
</protein>
<dbReference type="InterPro" id="IPR036890">
    <property type="entry name" value="HATPase_C_sf"/>
</dbReference>
<evidence type="ECO:0000256" key="2">
    <source>
        <dbReference type="ARBA" id="ARBA00004236"/>
    </source>
</evidence>
<comment type="catalytic activity">
    <reaction evidence="1">
        <text>ATP + protein L-histidine = ADP + protein N-phospho-L-histidine.</text>
        <dbReference type="EC" id="2.7.13.3"/>
    </reaction>
</comment>
<evidence type="ECO:0000256" key="9">
    <source>
        <dbReference type="ARBA" id="ARBA00022840"/>
    </source>
</evidence>
<keyword evidence="10" id="KW-0902">Two-component regulatory system</keyword>
<dbReference type="GO" id="GO:0000155">
    <property type="term" value="F:phosphorelay sensor kinase activity"/>
    <property type="evidence" value="ECO:0007669"/>
    <property type="project" value="InterPro"/>
</dbReference>
<evidence type="ECO:0000313" key="16">
    <source>
        <dbReference type="Proteomes" id="UP000636505"/>
    </source>
</evidence>
<dbReference type="InterPro" id="IPR001789">
    <property type="entry name" value="Sig_transdc_resp-reg_receiver"/>
</dbReference>
<dbReference type="SUPFAM" id="SSF55874">
    <property type="entry name" value="ATPase domain of HSP90 chaperone/DNA topoisomerase II/histidine kinase"/>
    <property type="match status" value="1"/>
</dbReference>
<dbReference type="AlphaFoldDB" id="A0A8J7DBW2"/>
<dbReference type="InterPro" id="IPR004358">
    <property type="entry name" value="Sig_transdc_His_kin-like_C"/>
</dbReference>
<comment type="subcellular location">
    <subcellularLocation>
        <location evidence="2">Cell membrane</location>
    </subcellularLocation>
</comment>
<dbReference type="PANTHER" id="PTHR43711:SF26">
    <property type="entry name" value="SENSOR HISTIDINE KINASE RCSC"/>
    <property type="match status" value="1"/>
</dbReference>
<dbReference type="InterPro" id="IPR005467">
    <property type="entry name" value="His_kinase_dom"/>
</dbReference>
<proteinExistence type="predicted"/>
<dbReference type="SUPFAM" id="SSF52172">
    <property type="entry name" value="CheY-like"/>
    <property type="match status" value="1"/>
</dbReference>
<keyword evidence="11" id="KW-0472">Membrane</keyword>
<name>A0A8J7DBW2_9CYAN</name>
<dbReference type="Gene3D" id="3.30.565.10">
    <property type="entry name" value="Histidine kinase-like ATPase, C-terminal domain"/>
    <property type="match status" value="1"/>
</dbReference>